<protein>
    <recommendedName>
        <fullName evidence="12">Serine--tRNA ligase</fullName>
        <ecNumber evidence="12">6.1.1.11</ecNumber>
    </recommendedName>
    <alternativeName>
        <fullName evidence="12">Seryl-tRNA synthetase</fullName>
        <shortName evidence="12">SerRS</shortName>
    </alternativeName>
    <alternativeName>
        <fullName evidence="12">Seryl-tRNA(Ser/Sec) synthetase</fullName>
    </alternativeName>
</protein>
<evidence type="ECO:0000256" key="2">
    <source>
        <dbReference type="ARBA" id="ARBA00005045"/>
    </source>
</evidence>
<evidence type="ECO:0000256" key="1">
    <source>
        <dbReference type="ARBA" id="ARBA00004496"/>
    </source>
</evidence>
<dbReference type="PROSITE" id="PS50862">
    <property type="entry name" value="AA_TRNA_LIGASE_II"/>
    <property type="match status" value="1"/>
</dbReference>
<dbReference type="PRINTS" id="PR00981">
    <property type="entry name" value="TRNASYNTHSER"/>
</dbReference>
<keyword evidence="9 12" id="KW-0030">Aminoacyl-tRNA synthetase</keyword>
<evidence type="ECO:0000313" key="17">
    <source>
        <dbReference type="EMBL" id="AWN23648.1"/>
    </source>
</evidence>
<dbReference type="NCBIfam" id="TIGR00414">
    <property type="entry name" value="serS"/>
    <property type="match status" value="1"/>
</dbReference>
<dbReference type="HAMAP" id="MF_00176">
    <property type="entry name" value="Ser_tRNA_synth_type1"/>
    <property type="match status" value="1"/>
</dbReference>
<dbReference type="CDD" id="cd00770">
    <property type="entry name" value="SerRS_core"/>
    <property type="match status" value="1"/>
</dbReference>
<comment type="pathway">
    <text evidence="2 12">Aminoacyl-tRNA biosynthesis; selenocysteinyl-tRNA(Sec) biosynthesis; L-seryl-tRNA(Sec) from L-serine and tRNA(Sec): step 1/1.</text>
</comment>
<feature type="coiled-coil region" evidence="15">
    <location>
        <begin position="30"/>
        <end position="57"/>
    </location>
</feature>
<dbReference type="Gene3D" id="3.30.930.10">
    <property type="entry name" value="Bira Bifunctional Protein, Domain 2"/>
    <property type="match status" value="1"/>
</dbReference>
<keyword evidence="5 12" id="KW-0436">Ligase</keyword>
<evidence type="ECO:0000256" key="9">
    <source>
        <dbReference type="ARBA" id="ARBA00023146"/>
    </source>
</evidence>
<evidence type="ECO:0000256" key="3">
    <source>
        <dbReference type="ARBA" id="ARBA00010728"/>
    </source>
</evidence>
<dbReference type="Proteomes" id="UP000245368">
    <property type="component" value="Chromosome"/>
</dbReference>
<dbReference type="GO" id="GO:0005524">
    <property type="term" value="F:ATP binding"/>
    <property type="evidence" value="ECO:0007669"/>
    <property type="project" value="UniProtKB-UniRule"/>
</dbReference>
<dbReference type="OrthoDB" id="9804647at2"/>
<dbReference type="InterPro" id="IPR002314">
    <property type="entry name" value="aa-tRNA-synt_IIb"/>
</dbReference>
<dbReference type="GO" id="GO:0005737">
    <property type="term" value="C:cytoplasm"/>
    <property type="evidence" value="ECO:0007669"/>
    <property type="project" value="UniProtKB-SubCell"/>
</dbReference>
<dbReference type="GO" id="GO:0006434">
    <property type="term" value="P:seryl-tRNA aminoacylation"/>
    <property type="evidence" value="ECO:0007669"/>
    <property type="project" value="UniProtKB-UniRule"/>
</dbReference>
<comment type="function">
    <text evidence="12">Catalyzes the attachment of serine to tRNA(Ser). Is also able to aminoacylate tRNA(Sec) with serine, to form the misacylated tRNA L-seryl-tRNA(Sec), which will be further converted into selenocysteinyl-tRNA(Sec).</text>
</comment>
<feature type="binding site" evidence="13">
    <location>
        <position position="380"/>
    </location>
    <ligand>
        <name>L-serine</name>
        <dbReference type="ChEBI" id="CHEBI:33384"/>
    </ligand>
</feature>
<evidence type="ECO:0000256" key="6">
    <source>
        <dbReference type="ARBA" id="ARBA00022741"/>
    </source>
</evidence>
<feature type="binding site" evidence="12">
    <location>
        <position position="382"/>
    </location>
    <ligand>
        <name>L-serine</name>
        <dbReference type="ChEBI" id="CHEBI:33384"/>
    </ligand>
</feature>
<reference evidence="17 18" key="1">
    <citation type="submission" date="2018-05" db="EMBL/GenBank/DDBJ databases">
        <title>Complete Genome Sequence of Deinococcus sp. strain 17bor-2.</title>
        <authorList>
            <person name="Srinivasan S."/>
        </authorList>
    </citation>
    <scope>NUCLEOTIDE SEQUENCE [LARGE SCALE GENOMIC DNA]</scope>
    <source>
        <strain evidence="17 18">17bor-2</strain>
    </source>
</reference>
<proteinExistence type="inferred from homology"/>
<dbReference type="InterPro" id="IPR006195">
    <property type="entry name" value="aa-tRNA-synth_II"/>
</dbReference>
<dbReference type="EMBL" id="CP029494">
    <property type="protein sequence ID" value="AWN23648.1"/>
    <property type="molecule type" value="Genomic_DNA"/>
</dbReference>
<feature type="binding site" evidence="13">
    <location>
        <position position="227"/>
    </location>
    <ligand>
        <name>L-serine</name>
        <dbReference type="ChEBI" id="CHEBI:33384"/>
    </ligand>
</feature>
<evidence type="ECO:0000256" key="11">
    <source>
        <dbReference type="ARBA" id="ARBA00048823"/>
    </source>
</evidence>
<dbReference type="InterPro" id="IPR010978">
    <property type="entry name" value="tRNA-bd_arm"/>
</dbReference>
<dbReference type="Gene3D" id="1.10.287.40">
    <property type="entry name" value="Serine-tRNA synthetase, tRNA binding domain"/>
    <property type="match status" value="1"/>
</dbReference>
<evidence type="ECO:0000259" key="16">
    <source>
        <dbReference type="PROSITE" id="PS50862"/>
    </source>
</evidence>
<feature type="binding site" evidence="13">
    <location>
        <position position="258"/>
    </location>
    <ligand>
        <name>L-serine</name>
        <dbReference type="ChEBI" id="CHEBI:33384"/>
    </ligand>
</feature>
<dbReference type="PANTHER" id="PTHR43697">
    <property type="entry name" value="SERYL-TRNA SYNTHETASE"/>
    <property type="match status" value="1"/>
</dbReference>
<dbReference type="UniPathway" id="UPA00906">
    <property type="reaction ID" value="UER00895"/>
</dbReference>
<dbReference type="GO" id="GO:0004828">
    <property type="term" value="F:serine-tRNA ligase activity"/>
    <property type="evidence" value="ECO:0007669"/>
    <property type="project" value="UniProtKB-UniRule"/>
</dbReference>
<keyword evidence="7 12" id="KW-0067">ATP-binding</keyword>
<evidence type="ECO:0000256" key="4">
    <source>
        <dbReference type="ARBA" id="ARBA00022490"/>
    </source>
</evidence>
<dbReference type="InterPro" id="IPR045864">
    <property type="entry name" value="aa-tRNA-synth_II/BPL/LPL"/>
</dbReference>
<evidence type="ECO:0000256" key="7">
    <source>
        <dbReference type="ARBA" id="ARBA00022840"/>
    </source>
</evidence>
<evidence type="ECO:0000256" key="13">
    <source>
        <dbReference type="PIRSR" id="PIRSR001529-1"/>
    </source>
</evidence>
<dbReference type="InterPro" id="IPR033729">
    <property type="entry name" value="SerRS_core"/>
</dbReference>
<feature type="binding site" evidence="12 14">
    <location>
        <begin position="347"/>
        <end position="350"/>
    </location>
    <ligand>
        <name>ATP</name>
        <dbReference type="ChEBI" id="CHEBI:30616"/>
    </ligand>
</feature>
<evidence type="ECO:0000256" key="12">
    <source>
        <dbReference type="HAMAP-Rule" id="MF_00176"/>
    </source>
</evidence>
<evidence type="ECO:0000256" key="8">
    <source>
        <dbReference type="ARBA" id="ARBA00022917"/>
    </source>
</evidence>
<organism evidence="17 18">
    <name type="scientific">Deinococcus irradiatisoli</name>
    <dbReference type="NCBI Taxonomy" id="2202254"/>
    <lineage>
        <taxon>Bacteria</taxon>
        <taxon>Thermotogati</taxon>
        <taxon>Deinococcota</taxon>
        <taxon>Deinococci</taxon>
        <taxon>Deinococcales</taxon>
        <taxon>Deinococcaceae</taxon>
        <taxon>Deinococcus</taxon>
    </lineage>
</organism>
<keyword evidence="18" id="KW-1185">Reference proteome</keyword>
<dbReference type="GO" id="GO:0016260">
    <property type="term" value="P:selenocysteine biosynthetic process"/>
    <property type="evidence" value="ECO:0007669"/>
    <property type="project" value="UniProtKB-UniRule"/>
</dbReference>
<feature type="binding site" evidence="12">
    <location>
        <position position="274"/>
    </location>
    <ligand>
        <name>ATP</name>
        <dbReference type="ChEBI" id="CHEBI:30616"/>
    </ligand>
</feature>
<evidence type="ECO:0000256" key="14">
    <source>
        <dbReference type="PIRSR" id="PIRSR001529-2"/>
    </source>
</evidence>
<dbReference type="Pfam" id="PF00587">
    <property type="entry name" value="tRNA-synt_2b"/>
    <property type="match status" value="1"/>
</dbReference>
<dbReference type="InterPro" id="IPR002317">
    <property type="entry name" value="Ser-tRNA-ligase_type_1"/>
</dbReference>
<feature type="binding site" evidence="14">
    <location>
        <begin position="274"/>
        <end position="277"/>
    </location>
    <ligand>
        <name>ATP</name>
        <dbReference type="ChEBI" id="CHEBI:30616"/>
    </ligand>
</feature>
<dbReference type="SUPFAM" id="SSF46589">
    <property type="entry name" value="tRNA-binding arm"/>
    <property type="match status" value="1"/>
</dbReference>
<comment type="catalytic activity">
    <reaction evidence="11 12">
        <text>tRNA(Ser) + L-serine + ATP = L-seryl-tRNA(Ser) + AMP + diphosphate + H(+)</text>
        <dbReference type="Rhea" id="RHEA:12292"/>
        <dbReference type="Rhea" id="RHEA-COMP:9669"/>
        <dbReference type="Rhea" id="RHEA-COMP:9703"/>
        <dbReference type="ChEBI" id="CHEBI:15378"/>
        <dbReference type="ChEBI" id="CHEBI:30616"/>
        <dbReference type="ChEBI" id="CHEBI:33019"/>
        <dbReference type="ChEBI" id="CHEBI:33384"/>
        <dbReference type="ChEBI" id="CHEBI:78442"/>
        <dbReference type="ChEBI" id="CHEBI:78533"/>
        <dbReference type="ChEBI" id="CHEBI:456215"/>
        <dbReference type="EC" id="6.1.1.11"/>
    </reaction>
</comment>
<name>A0A2Z3JQD4_9DEIO</name>
<feature type="site" description="Important for serine binding" evidence="13">
    <location>
        <position position="382"/>
    </location>
</feature>
<comment type="subcellular location">
    <subcellularLocation>
        <location evidence="1 12">Cytoplasm</location>
    </subcellularLocation>
</comment>
<dbReference type="SUPFAM" id="SSF55681">
    <property type="entry name" value="Class II aaRS and biotin synthetases"/>
    <property type="match status" value="1"/>
</dbReference>
<evidence type="ECO:0000256" key="10">
    <source>
        <dbReference type="ARBA" id="ARBA00047929"/>
    </source>
</evidence>
<dbReference type="RefSeq" id="WP_109827376.1">
    <property type="nucleotide sequence ID" value="NZ_CP029494.1"/>
</dbReference>
<dbReference type="PANTHER" id="PTHR43697:SF1">
    <property type="entry name" value="SERINE--TRNA LIGASE"/>
    <property type="match status" value="1"/>
</dbReference>
<comment type="similarity">
    <text evidence="3 12">Belongs to the class-II aminoacyl-tRNA synthetase family. Type-1 seryl-tRNA synthetase subfamily.</text>
</comment>
<comment type="subunit">
    <text evidence="12">Homodimer. The tRNA molecule binds across the dimer.</text>
</comment>
<comment type="domain">
    <text evidence="12">Consists of two distinct domains, a catalytic core and a N-terminal extension that is involved in tRNA binding.</text>
</comment>
<dbReference type="EC" id="6.1.1.11" evidence="12"/>
<feature type="binding site" evidence="12">
    <location>
        <begin position="227"/>
        <end position="229"/>
    </location>
    <ligand>
        <name>L-serine</name>
        <dbReference type="ChEBI" id="CHEBI:33384"/>
    </ligand>
</feature>
<dbReference type="KEGG" id="dez:DKM44_10750"/>
<dbReference type="InterPro" id="IPR042103">
    <property type="entry name" value="SerRS_1_N_sf"/>
</dbReference>
<gene>
    <name evidence="12" type="primary">serS</name>
    <name evidence="17" type="ORF">DKM44_10750</name>
</gene>
<accession>A0A2Z3JQD4</accession>
<evidence type="ECO:0000256" key="5">
    <source>
        <dbReference type="ARBA" id="ARBA00022598"/>
    </source>
</evidence>
<evidence type="ECO:0000313" key="18">
    <source>
        <dbReference type="Proteomes" id="UP000245368"/>
    </source>
</evidence>
<comment type="catalytic activity">
    <reaction evidence="10 12">
        <text>tRNA(Sec) + L-serine + ATP = L-seryl-tRNA(Sec) + AMP + diphosphate + H(+)</text>
        <dbReference type="Rhea" id="RHEA:42580"/>
        <dbReference type="Rhea" id="RHEA-COMP:9742"/>
        <dbReference type="Rhea" id="RHEA-COMP:10128"/>
        <dbReference type="ChEBI" id="CHEBI:15378"/>
        <dbReference type="ChEBI" id="CHEBI:30616"/>
        <dbReference type="ChEBI" id="CHEBI:33019"/>
        <dbReference type="ChEBI" id="CHEBI:33384"/>
        <dbReference type="ChEBI" id="CHEBI:78442"/>
        <dbReference type="ChEBI" id="CHEBI:78533"/>
        <dbReference type="ChEBI" id="CHEBI:456215"/>
        <dbReference type="EC" id="6.1.1.11"/>
    </reaction>
</comment>
<feature type="binding site" evidence="12 14">
    <location>
        <begin position="258"/>
        <end position="260"/>
    </location>
    <ligand>
        <name>ATP</name>
        <dbReference type="ChEBI" id="CHEBI:30616"/>
    </ligand>
</feature>
<keyword evidence="4 12" id="KW-0963">Cytoplasm</keyword>
<sequence>MLDLKFIRDNPGLVKHAIQVKRVQLDLDELLRVDRELLELRQRVEALQAERNANAKAVPKAAKEDKPLLIEKGKALGEELRELDPALRAHEDALRQLLLRVPNLPLPGVPEGKDDSDNVELRREGTPPSFSFTPLDHVALLEQHGWADPERVARVSGSRSYLLKGEAALLEQAILTFALTFLSERGFTPLSTTALVRPETLVATGHFPGGEDQVYKIEGEELMLAGTAEVPVNSLYAGEILPLEELPLSIAAISGAFRSEAGSAGRDVRGLMRVHEFRKVEQYVICKADQQEALKWFETLLANAEGILRALELPYRVVQNCTGDMGAGKALMYDIETWVPSEQLYRETHSCSYLGDWQARRTGLRYRDEDGKPQFAHTLNNTGIAVPRVLVPFLENHQQEGGRIRIPEALRPFLGGKAFIG</sequence>
<keyword evidence="15" id="KW-0175">Coiled coil</keyword>
<dbReference type="Pfam" id="PF02403">
    <property type="entry name" value="Seryl_tRNA_N"/>
    <property type="match status" value="1"/>
</dbReference>
<feature type="domain" description="Aminoacyl-transfer RNA synthetases class-II family profile" evidence="16">
    <location>
        <begin position="136"/>
        <end position="407"/>
    </location>
</feature>
<dbReference type="AlphaFoldDB" id="A0A2Z3JQD4"/>
<dbReference type="PIRSF" id="PIRSF001529">
    <property type="entry name" value="Ser-tRNA-synth_IIa"/>
    <property type="match status" value="1"/>
</dbReference>
<feature type="binding site" evidence="12 13">
    <location>
        <position position="281"/>
    </location>
    <ligand>
        <name>L-serine</name>
        <dbReference type="ChEBI" id="CHEBI:33384"/>
    </ligand>
</feature>
<keyword evidence="8 12" id="KW-0648">Protein biosynthesis</keyword>
<evidence type="ECO:0000256" key="15">
    <source>
        <dbReference type="SAM" id="Coils"/>
    </source>
</evidence>
<dbReference type="InterPro" id="IPR015866">
    <property type="entry name" value="Ser-tRNA-synth_1_N"/>
</dbReference>
<keyword evidence="6 12" id="KW-0547">Nucleotide-binding</keyword>